<accession>A0ABW0S179</accession>
<name>A0ABW0S179_9BURK</name>
<dbReference type="InterPro" id="IPR012336">
    <property type="entry name" value="Thioredoxin-like_fold"/>
</dbReference>
<dbReference type="InterPro" id="IPR051470">
    <property type="entry name" value="Thiol:disulfide_interchange"/>
</dbReference>
<organism evidence="4 5">
    <name type="scientific">Massilia aerilata</name>
    <dbReference type="NCBI Taxonomy" id="453817"/>
    <lineage>
        <taxon>Bacteria</taxon>
        <taxon>Pseudomonadati</taxon>
        <taxon>Pseudomonadota</taxon>
        <taxon>Betaproteobacteria</taxon>
        <taxon>Burkholderiales</taxon>
        <taxon>Oxalobacteraceae</taxon>
        <taxon>Telluria group</taxon>
        <taxon>Massilia</taxon>
    </lineage>
</organism>
<keyword evidence="2" id="KW-1133">Transmembrane helix</keyword>
<gene>
    <name evidence="4" type="ORF">ACFPO9_16860</name>
</gene>
<dbReference type="SUPFAM" id="SSF52833">
    <property type="entry name" value="Thioredoxin-like"/>
    <property type="match status" value="1"/>
</dbReference>
<evidence type="ECO:0000256" key="2">
    <source>
        <dbReference type="SAM" id="Phobius"/>
    </source>
</evidence>
<keyword evidence="1" id="KW-0676">Redox-active center</keyword>
<dbReference type="Proteomes" id="UP001596086">
    <property type="component" value="Unassembled WGS sequence"/>
</dbReference>
<comment type="similarity">
    <text evidence="1">Belongs to the thioredoxin family. DsbC subfamily.</text>
</comment>
<dbReference type="InterPro" id="IPR036249">
    <property type="entry name" value="Thioredoxin-like_sf"/>
</dbReference>
<dbReference type="PANTHER" id="PTHR35272:SF3">
    <property type="entry name" value="THIOL:DISULFIDE INTERCHANGE PROTEIN DSBC"/>
    <property type="match status" value="1"/>
</dbReference>
<dbReference type="CDD" id="cd03020">
    <property type="entry name" value="DsbA_DsbC_DsbG"/>
    <property type="match status" value="1"/>
</dbReference>
<comment type="subcellular location">
    <subcellularLocation>
        <location evidence="1">Periplasm</location>
    </subcellularLocation>
</comment>
<dbReference type="Pfam" id="PF13098">
    <property type="entry name" value="Thioredoxin_2"/>
    <property type="match status" value="1"/>
</dbReference>
<feature type="transmembrane region" description="Helical" evidence="2">
    <location>
        <begin position="12"/>
        <end position="32"/>
    </location>
</feature>
<dbReference type="InterPro" id="IPR033954">
    <property type="entry name" value="DiS-bond_Isoase_DsbC/G"/>
</dbReference>
<keyword evidence="5" id="KW-1185">Reference proteome</keyword>
<keyword evidence="1" id="KW-0732">Signal</keyword>
<sequence length="183" mass="19451">MAQAKNSLPLKKLVAGAVVLAGATVCVNLLLAPTSVTQLDSSAVGAITNEATFKTTLGDGSRAIHVFLSSECTFCRKLEPELAHLENVTVYRHMLPGRTETSRRLAVDVWCSKDPAEEWQRIAAGRPAGLATCDATALEKNQALVQRLKLTYTPSIVYADGHVSTGMLSSGEIAENISKAGAR</sequence>
<feature type="domain" description="Thioredoxin-like fold" evidence="3">
    <location>
        <begin position="58"/>
        <end position="174"/>
    </location>
</feature>
<keyword evidence="2" id="KW-0812">Transmembrane</keyword>
<dbReference type="Gene3D" id="3.40.30.10">
    <property type="entry name" value="Glutaredoxin"/>
    <property type="match status" value="1"/>
</dbReference>
<protein>
    <recommendedName>
        <fullName evidence="1">Thiol:disulfide interchange protein</fullName>
    </recommendedName>
</protein>
<comment type="caution">
    <text evidence="4">The sequence shown here is derived from an EMBL/GenBank/DDBJ whole genome shotgun (WGS) entry which is preliminary data.</text>
</comment>
<reference evidence="5" key="1">
    <citation type="journal article" date="2019" name="Int. J. Syst. Evol. Microbiol.">
        <title>The Global Catalogue of Microorganisms (GCM) 10K type strain sequencing project: providing services to taxonomists for standard genome sequencing and annotation.</title>
        <authorList>
            <consortium name="The Broad Institute Genomics Platform"/>
            <consortium name="The Broad Institute Genome Sequencing Center for Infectious Disease"/>
            <person name="Wu L."/>
            <person name="Ma J."/>
        </authorList>
    </citation>
    <scope>NUCLEOTIDE SEQUENCE [LARGE SCALE GENOMIC DNA]</scope>
    <source>
        <strain evidence="5">CGMCC 4.5798</strain>
    </source>
</reference>
<dbReference type="RefSeq" id="WP_379772401.1">
    <property type="nucleotide sequence ID" value="NZ_JBHSMZ010000014.1"/>
</dbReference>
<dbReference type="EMBL" id="JBHSMZ010000014">
    <property type="protein sequence ID" value="MFC5550187.1"/>
    <property type="molecule type" value="Genomic_DNA"/>
</dbReference>
<evidence type="ECO:0000313" key="4">
    <source>
        <dbReference type="EMBL" id="MFC5550187.1"/>
    </source>
</evidence>
<dbReference type="PANTHER" id="PTHR35272">
    <property type="entry name" value="THIOL:DISULFIDE INTERCHANGE PROTEIN DSBC-RELATED"/>
    <property type="match status" value="1"/>
</dbReference>
<comment type="function">
    <text evidence="1">Required for disulfide bond formation in some periplasmic proteins. Acts by transferring its disulfide bond to other proteins and is reduced in the process.</text>
</comment>
<evidence type="ECO:0000256" key="1">
    <source>
        <dbReference type="RuleBase" id="RU364038"/>
    </source>
</evidence>
<evidence type="ECO:0000313" key="5">
    <source>
        <dbReference type="Proteomes" id="UP001596086"/>
    </source>
</evidence>
<keyword evidence="2" id="KW-0472">Membrane</keyword>
<proteinExistence type="inferred from homology"/>
<keyword evidence="1" id="KW-0574">Periplasm</keyword>
<evidence type="ECO:0000259" key="3">
    <source>
        <dbReference type="Pfam" id="PF13098"/>
    </source>
</evidence>